<dbReference type="Proteomes" id="UP000789739">
    <property type="component" value="Unassembled WGS sequence"/>
</dbReference>
<evidence type="ECO:0000313" key="2">
    <source>
        <dbReference type="EMBL" id="CAG8624178.1"/>
    </source>
</evidence>
<reference evidence="2" key="1">
    <citation type="submission" date="2021-06" db="EMBL/GenBank/DDBJ databases">
        <authorList>
            <person name="Kallberg Y."/>
            <person name="Tangrot J."/>
            <person name="Rosling A."/>
        </authorList>
    </citation>
    <scope>NUCLEOTIDE SEQUENCE</scope>
    <source>
        <strain evidence="2">BR232B</strain>
    </source>
</reference>
<accession>A0A9N9D5Z3</accession>
<dbReference type="EMBL" id="CAJVPI010001719">
    <property type="protein sequence ID" value="CAG8624178.1"/>
    <property type="molecule type" value="Genomic_DNA"/>
</dbReference>
<feature type="region of interest" description="Disordered" evidence="1">
    <location>
        <begin position="288"/>
        <end position="380"/>
    </location>
</feature>
<keyword evidence="3" id="KW-1185">Reference proteome</keyword>
<evidence type="ECO:0000313" key="3">
    <source>
        <dbReference type="Proteomes" id="UP000789739"/>
    </source>
</evidence>
<evidence type="ECO:0000256" key="1">
    <source>
        <dbReference type="SAM" id="MobiDB-lite"/>
    </source>
</evidence>
<proteinExistence type="predicted"/>
<dbReference type="OrthoDB" id="2448791at2759"/>
<protein>
    <submittedName>
        <fullName evidence="2">2557_t:CDS:1</fullName>
    </submittedName>
</protein>
<feature type="compositionally biased region" description="Low complexity" evidence="1">
    <location>
        <begin position="343"/>
        <end position="352"/>
    </location>
</feature>
<gene>
    <name evidence="2" type="ORF">PBRASI_LOCUS8881</name>
</gene>
<feature type="non-terminal residue" evidence="2">
    <location>
        <position position="630"/>
    </location>
</feature>
<comment type="caution">
    <text evidence="2">The sequence shown here is derived from an EMBL/GenBank/DDBJ whole genome shotgun (WGS) entry which is preliminary data.</text>
</comment>
<feature type="region of interest" description="Disordered" evidence="1">
    <location>
        <begin position="186"/>
        <end position="217"/>
    </location>
</feature>
<feature type="compositionally biased region" description="Low complexity" evidence="1">
    <location>
        <begin position="322"/>
        <end position="336"/>
    </location>
</feature>
<sequence>KTRPTDKSVILAERRETRVKALQRQIRIHRRLYYQHCYIHEKVPDQHPFKDEALDEFATPACKDCYPFEGEYSEAFKQYCDILDPFNIRTSQRTLEKFYNYQRSEDKYAKVIELLETTAFAEPPQHISSLVNALTLTKGTRKTINIATEPKLTAEQVQELKQQVEQFLARKLATYEQAKWKGKNPERITIDSTTANASDEDSNNHQYYTPEPENEQQYPTLAEVTGAKYYQQIEEITRAVSNFAREYQNPFNQEVPPVDLTEVFRNLKIPKGQNPEGKEQITLANEQEEGNNQVGNPEPDQENNQPKDNENQDQSNEDEALPNIVPQNNPPVVADNLPPPSPASSNNGSQPATQPNLPPGTPPHSPHLHPAQLDDEEEEMTSVPYPVFDGTNPKAWLAQMDRALKANGVRDDNDDKRLGIAACHMGPYQEWIGLSNPPITRWTHAGNPQGFVQRFTTEFFTIDTKSEAMEIASRRSQKPGESIDVYRAALEKIWQECDQAELTDNRKLRMFLNGLTPAIRMSVKQTQPANLAAALTTAKAHYRAVKEEMQPQSSSSAELVLTKANGIRETIPLVEKTQLPHVRLVNIAEAMDIDDPHPEWKCANGPKYYRCMTTFIPDDMEDDREPCHKC</sequence>
<organism evidence="2 3">
    <name type="scientific">Paraglomus brasilianum</name>
    <dbReference type="NCBI Taxonomy" id="144538"/>
    <lineage>
        <taxon>Eukaryota</taxon>
        <taxon>Fungi</taxon>
        <taxon>Fungi incertae sedis</taxon>
        <taxon>Mucoromycota</taxon>
        <taxon>Glomeromycotina</taxon>
        <taxon>Glomeromycetes</taxon>
        <taxon>Paraglomerales</taxon>
        <taxon>Paraglomeraceae</taxon>
        <taxon>Paraglomus</taxon>
    </lineage>
</organism>
<name>A0A9N9D5Z3_9GLOM</name>
<feature type="compositionally biased region" description="Pro residues" evidence="1">
    <location>
        <begin position="356"/>
        <end position="365"/>
    </location>
</feature>
<dbReference type="AlphaFoldDB" id="A0A9N9D5Z3"/>